<reference evidence="4 5" key="1">
    <citation type="journal article" date="2016" name="Nat. Commun.">
        <title>Thousands of microbial genomes shed light on interconnected biogeochemical processes in an aquifer system.</title>
        <authorList>
            <person name="Anantharaman K."/>
            <person name="Brown C.T."/>
            <person name="Hug L.A."/>
            <person name="Sharon I."/>
            <person name="Castelle C.J."/>
            <person name="Probst A.J."/>
            <person name="Thomas B.C."/>
            <person name="Singh A."/>
            <person name="Wilkins M.J."/>
            <person name="Karaoz U."/>
            <person name="Brodie E.L."/>
            <person name="Williams K.H."/>
            <person name="Hubbard S.S."/>
            <person name="Banfield J.F."/>
        </authorList>
    </citation>
    <scope>NUCLEOTIDE SEQUENCE [LARGE SCALE GENOMIC DNA]</scope>
</reference>
<comment type="caution">
    <text evidence="4">The sequence shown here is derived from an EMBL/GenBank/DDBJ whole genome shotgun (WGS) entry which is preliminary data.</text>
</comment>
<dbReference type="EMBL" id="MHRF01000011">
    <property type="protein sequence ID" value="OHA17896.1"/>
    <property type="molecule type" value="Genomic_DNA"/>
</dbReference>
<dbReference type="AlphaFoldDB" id="A0A1G2M1X9"/>
<keyword evidence="2" id="KW-0472">Membrane</keyword>
<protein>
    <recommendedName>
        <fullName evidence="3">DUF8128 domain-containing protein</fullName>
    </recommendedName>
</protein>
<dbReference type="Pfam" id="PF26449">
    <property type="entry name" value="DUF8128"/>
    <property type="match status" value="1"/>
</dbReference>
<evidence type="ECO:0000256" key="1">
    <source>
        <dbReference type="SAM" id="MobiDB-lite"/>
    </source>
</evidence>
<name>A0A1G2M1X9_9BACT</name>
<dbReference type="InterPro" id="IPR058441">
    <property type="entry name" value="DUF8128"/>
</dbReference>
<keyword evidence="2" id="KW-0812">Transmembrane</keyword>
<gene>
    <name evidence="4" type="ORF">A2664_00215</name>
</gene>
<dbReference type="STRING" id="1802301.A2664_00215"/>
<evidence type="ECO:0000256" key="2">
    <source>
        <dbReference type="SAM" id="Phobius"/>
    </source>
</evidence>
<feature type="region of interest" description="Disordered" evidence="1">
    <location>
        <begin position="279"/>
        <end position="301"/>
    </location>
</feature>
<evidence type="ECO:0000313" key="5">
    <source>
        <dbReference type="Proteomes" id="UP000178873"/>
    </source>
</evidence>
<feature type="transmembrane region" description="Helical" evidence="2">
    <location>
        <begin position="12"/>
        <end position="35"/>
    </location>
</feature>
<evidence type="ECO:0000313" key="4">
    <source>
        <dbReference type="EMBL" id="OHA17896.1"/>
    </source>
</evidence>
<feature type="compositionally biased region" description="Basic and acidic residues" evidence="1">
    <location>
        <begin position="286"/>
        <end position="299"/>
    </location>
</feature>
<accession>A0A1G2M1X9</accession>
<proteinExistence type="predicted"/>
<organism evidence="4 5">
    <name type="scientific">Candidatus Taylorbacteria bacterium RIFCSPHIGHO2_01_FULL_46_22b</name>
    <dbReference type="NCBI Taxonomy" id="1802301"/>
    <lineage>
        <taxon>Bacteria</taxon>
        <taxon>Candidatus Tayloriibacteriota</taxon>
    </lineage>
</organism>
<keyword evidence="2" id="KW-1133">Transmembrane helix</keyword>
<sequence>MDFILNTLGSIWIALSFVFAYWWIWAPIMLIIVYLEALTSYSCRVYLAGLKWVLLELQLPMDAHKSPKAMEQVFSALHSIGGIGDPPEGLLASFKAWRGKVFEGKVPDWYSFEMFATGGEIHFYVRCQEKHRSIIEAQIFGHYPDSEITPVADYLAQLPPNIPDDQYDVNGAELGLIKEDIFPIRTYPEFEEEGPGKEDVRRIDPLAPLAEAMNAFLLGEYGAIEFLIRSASEKWTKAWIKDSKNQSALDKLMGKEEKKTATFADSVFAGIEGGVRSVTGSIQESAEPKKEEKKKEEKPFNQLNPGIQEVIKTTEKALAKLQFQVGIRILYVAKRDNFVKERLATITAPFRLFSSQAINGFKTAFSPEVKKGFNKPIKTLANKHKLFGRYRSREFPDKPFVLNTEELATVFHFPDVGVKTPSLPRIETKKGEAPAGIPTV</sequence>
<feature type="domain" description="DUF8128" evidence="3">
    <location>
        <begin position="107"/>
        <end position="422"/>
    </location>
</feature>
<dbReference type="Proteomes" id="UP000178873">
    <property type="component" value="Unassembled WGS sequence"/>
</dbReference>
<evidence type="ECO:0000259" key="3">
    <source>
        <dbReference type="Pfam" id="PF26449"/>
    </source>
</evidence>